<accession>A0A1C3X4V0</accession>
<protein>
    <submittedName>
        <fullName evidence="2">FAD binding domain-containing protein</fullName>
    </submittedName>
</protein>
<name>A0A1C3X4V0_9HYPH</name>
<feature type="domain" description="FAD-binding" evidence="1">
    <location>
        <begin position="6"/>
        <end position="42"/>
    </location>
</feature>
<dbReference type="SUPFAM" id="SSF51905">
    <property type="entry name" value="FAD/NAD(P)-binding domain"/>
    <property type="match status" value="1"/>
</dbReference>
<gene>
    <name evidence="2" type="ORF">GA0061101_12525</name>
</gene>
<dbReference type="GO" id="GO:0071949">
    <property type="term" value="F:FAD binding"/>
    <property type="evidence" value="ECO:0007669"/>
    <property type="project" value="InterPro"/>
</dbReference>
<evidence type="ECO:0000259" key="1">
    <source>
        <dbReference type="Pfam" id="PF01494"/>
    </source>
</evidence>
<dbReference type="Gene3D" id="3.50.50.60">
    <property type="entry name" value="FAD/NAD(P)-binding domain"/>
    <property type="match status" value="1"/>
</dbReference>
<proteinExistence type="predicted"/>
<evidence type="ECO:0000313" key="3">
    <source>
        <dbReference type="Proteomes" id="UP000199205"/>
    </source>
</evidence>
<sequence length="69" mass="7658">MPVEVVDTLVVGAGQAGVAMSEHLSKAGVSHLVLERRRIAERWPLLKRSSHVASINRACRRSSFARLYM</sequence>
<organism evidence="2 3">
    <name type="scientific">Rhizobium lusitanum</name>
    <dbReference type="NCBI Taxonomy" id="293958"/>
    <lineage>
        <taxon>Bacteria</taxon>
        <taxon>Pseudomonadati</taxon>
        <taxon>Pseudomonadota</taxon>
        <taxon>Alphaproteobacteria</taxon>
        <taxon>Hyphomicrobiales</taxon>
        <taxon>Rhizobiaceae</taxon>
        <taxon>Rhizobium/Agrobacterium group</taxon>
        <taxon>Rhizobium</taxon>
    </lineage>
</organism>
<dbReference type="AlphaFoldDB" id="A0A1C3X4V0"/>
<evidence type="ECO:0000313" key="2">
    <source>
        <dbReference type="EMBL" id="SCB47278.1"/>
    </source>
</evidence>
<dbReference type="Proteomes" id="UP000199205">
    <property type="component" value="Unassembled WGS sequence"/>
</dbReference>
<reference evidence="2 3" key="1">
    <citation type="submission" date="2016-08" db="EMBL/GenBank/DDBJ databases">
        <authorList>
            <person name="Seilhamer J.J."/>
        </authorList>
    </citation>
    <scope>NUCLEOTIDE SEQUENCE [LARGE SCALE GENOMIC DNA]</scope>
    <source>
        <strain evidence="2 3">P1-7</strain>
    </source>
</reference>
<dbReference type="InterPro" id="IPR036188">
    <property type="entry name" value="FAD/NAD-bd_sf"/>
</dbReference>
<dbReference type="InterPro" id="IPR002938">
    <property type="entry name" value="FAD-bd"/>
</dbReference>
<dbReference type="EMBL" id="FMAF01000025">
    <property type="protein sequence ID" value="SCB47278.1"/>
    <property type="molecule type" value="Genomic_DNA"/>
</dbReference>
<dbReference type="Pfam" id="PF01494">
    <property type="entry name" value="FAD_binding_3"/>
    <property type="match status" value="1"/>
</dbReference>